<name>A0A158SVP7_HAEIF</name>
<sequence>MCLISYVFLRVPSLFSITDATKKKLSECFFINRSSSISLIPNTLAKTSRLPIGL</sequence>
<dbReference type="EMBL" id="JMQP01000002">
    <property type="protein sequence ID" value="KIS34941.1"/>
    <property type="molecule type" value="Genomic_DNA"/>
</dbReference>
<organism evidence="1 2">
    <name type="scientific">Haemophilus influenzae</name>
    <dbReference type="NCBI Taxonomy" id="727"/>
    <lineage>
        <taxon>Bacteria</taxon>
        <taxon>Pseudomonadati</taxon>
        <taxon>Pseudomonadota</taxon>
        <taxon>Gammaproteobacteria</taxon>
        <taxon>Pasteurellales</taxon>
        <taxon>Pasteurellaceae</taxon>
        <taxon>Haemophilus</taxon>
    </lineage>
</organism>
<accession>A0A158SVP7</accession>
<reference evidence="1 2" key="1">
    <citation type="submission" date="2014-05" db="EMBL/GenBank/DDBJ databases">
        <title>Methylome analysis of the phasevarions of Haemophilus influenzae.</title>
        <authorList>
            <person name="Atack J.M."/>
            <person name="Fox K.L."/>
            <person name="Power P.M."/>
            <person name="Clark T."/>
            <person name="Jurcisek J."/>
            <person name="Korlach J."/>
            <person name="Bakaletz L.O."/>
            <person name="Jennings M.P."/>
        </authorList>
    </citation>
    <scope>NUCLEOTIDE SEQUENCE [LARGE SCALE GENOMIC DNA]</scope>
    <source>
        <strain evidence="1 2">1209</strain>
    </source>
</reference>
<dbReference type="AlphaFoldDB" id="A0A158SVP7"/>
<dbReference type="PATRIC" id="fig|727.582.peg.486"/>
<comment type="caution">
    <text evidence="1">The sequence shown here is derived from an EMBL/GenBank/DDBJ whole genome shotgun (WGS) entry which is preliminary data.</text>
</comment>
<proteinExistence type="predicted"/>
<gene>
    <name evidence="1" type="ORF">NTHI1209_00544</name>
</gene>
<evidence type="ECO:0000313" key="1">
    <source>
        <dbReference type="EMBL" id="KIS34941.1"/>
    </source>
</evidence>
<dbReference type="Proteomes" id="UP000050700">
    <property type="component" value="Unassembled WGS sequence"/>
</dbReference>
<evidence type="ECO:0000313" key="2">
    <source>
        <dbReference type="Proteomes" id="UP000050700"/>
    </source>
</evidence>
<protein>
    <submittedName>
        <fullName evidence="1">Uncharacterized protein</fullName>
    </submittedName>
</protein>